<dbReference type="Proteomes" id="UP000677436">
    <property type="component" value="Chromosome"/>
</dbReference>
<protein>
    <submittedName>
        <fullName evidence="1">Diguanylate cyclase</fullName>
    </submittedName>
</protein>
<organism evidence="1 2">
    <name type="scientific">Polycladomyces abyssicola</name>
    <dbReference type="NCBI Taxonomy" id="1125966"/>
    <lineage>
        <taxon>Bacteria</taxon>
        <taxon>Bacillati</taxon>
        <taxon>Bacillota</taxon>
        <taxon>Bacilli</taxon>
        <taxon>Bacillales</taxon>
        <taxon>Thermoactinomycetaceae</taxon>
        <taxon>Polycladomyces</taxon>
    </lineage>
</organism>
<dbReference type="InterPro" id="IPR032466">
    <property type="entry name" value="Metal_Hydrolase"/>
</dbReference>
<dbReference type="Gene3D" id="3.20.20.140">
    <property type="entry name" value="Metal-dependent hydrolases"/>
    <property type="match status" value="1"/>
</dbReference>
<evidence type="ECO:0000313" key="1">
    <source>
        <dbReference type="EMBL" id="BCU82004.1"/>
    </source>
</evidence>
<sequence length="315" mass="36171">MFWIDGHCDVLYKMWKSGGNLSFYAPDSSLDVTFCSAQRSRLLMQVFAIWVPKEVPRHHAWDVALRQVDLFYERIVDDSARTFVITESSHLDQLREGKLGAFLLLEGVDALQGELTYLRTLYRLGVRQVGLTWNHANEAADGIEEPRGGGLTRFGQQLMKEMARLGMIVDVSHLSVRGFWDVMEYTDVPVVASHSNCYAVCPHPRNLGDDQIRALIERGGLIGITFVPKFVHLQEKEARWDHLFRHIDHICHLGGAGSIAFGSDFDGTEEKIPDLAHADDFAHFAEKLMTRYPKEWVRKWTGENWLTFYRTYLRK</sequence>
<dbReference type="EMBL" id="AP024601">
    <property type="protein sequence ID" value="BCU82004.1"/>
    <property type="molecule type" value="Genomic_DNA"/>
</dbReference>
<proteinExistence type="predicted"/>
<reference evidence="1" key="1">
    <citation type="journal article" date="2013" name="Int. J. Syst. Evol. Microbiol.">
        <title>Polycladomyces abyssicola gen. nov., sp. nov., a thermophilic filamentous bacterium isolated from hemipelagic sediment.</title>
        <authorList>
            <person name="Tsubouchi T."/>
            <person name="Shimane Y."/>
            <person name="Mori K."/>
            <person name="Usui K."/>
            <person name="Hiraki T."/>
            <person name="Tame A."/>
            <person name="Uematsu K."/>
            <person name="Maruyama T."/>
            <person name="Hatada Y."/>
        </authorList>
    </citation>
    <scope>NUCLEOTIDE SEQUENCE</scope>
    <source>
        <strain evidence="1">JIR-001</strain>
    </source>
</reference>
<keyword evidence="2" id="KW-1185">Reference proteome</keyword>
<dbReference type="KEGG" id="pabs:JIR001_17870"/>
<dbReference type="GO" id="GO:0070573">
    <property type="term" value="F:metallodipeptidase activity"/>
    <property type="evidence" value="ECO:0007669"/>
    <property type="project" value="InterPro"/>
</dbReference>
<dbReference type="CDD" id="cd01301">
    <property type="entry name" value="rDP_like"/>
    <property type="match status" value="1"/>
</dbReference>
<dbReference type="AlphaFoldDB" id="A0A8D5ZL01"/>
<dbReference type="SUPFAM" id="SSF51556">
    <property type="entry name" value="Metallo-dependent hydrolases"/>
    <property type="match status" value="1"/>
</dbReference>
<dbReference type="PROSITE" id="PS51365">
    <property type="entry name" value="RENAL_DIPEPTIDASE_2"/>
    <property type="match status" value="1"/>
</dbReference>
<dbReference type="Pfam" id="PF01244">
    <property type="entry name" value="Peptidase_M19"/>
    <property type="match status" value="1"/>
</dbReference>
<accession>A0A8D5ZL01</accession>
<dbReference type="InterPro" id="IPR008257">
    <property type="entry name" value="Pept_M19"/>
</dbReference>
<dbReference type="GO" id="GO:0006508">
    <property type="term" value="P:proteolysis"/>
    <property type="evidence" value="ECO:0007669"/>
    <property type="project" value="InterPro"/>
</dbReference>
<evidence type="ECO:0000313" key="2">
    <source>
        <dbReference type="Proteomes" id="UP000677436"/>
    </source>
</evidence>
<gene>
    <name evidence="1" type="ORF">JIR001_17870</name>
</gene>
<name>A0A8D5ZL01_9BACL</name>
<dbReference type="PANTHER" id="PTHR10443:SF12">
    <property type="entry name" value="DIPEPTIDASE"/>
    <property type="match status" value="1"/>
</dbReference>
<dbReference type="PANTHER" id="PTHR10443">
    <property type="entry name" value="MICROSOMAL DIPEPTIDASE"/>
    <property type="match status" value="1"/>
</dbReference>
<dbReference type="RefSeq" id="WP_212772398.1">
    <property type="nucleotide sequence ID" value="NZ_AP024601.1"/>
</dbReference>
<reference evidence="1" key="2">
    <citation type="journal article" date="2021" name="Microbiol. Resour. Announc.">
        <title>Complete Genome Sequence of Polycladomyces abyssicola JIR-001T, Isolated from Hemipelagic Sediment in Deep Seawater.</title>
        <authorList>
            <person name="Tsubouchi T."/>
            <person name="Kaneko Y."/>
        </authorList>
    </citation>
    <scope>NUCLEOTIDE SEQUENCE</scope>
    <source>
        <strain evidence="1">JIR-001</strain>
    </source>
</reference>